<comment type="caution">
    <text evidence="2">The sequence shown here is derived from an EMBL/GenBank/DDBJ whole genome shotgun (WGS) entry which is preliminary data.</text>
</comment>
<organism evidence="2 3">
    <name type="scientific">Brassica napus</name>
    <name type="common">Rape</name>
    <dbReference type="NCBI Taxonomy" id="3708"/>
    <lineage>
        <taxon>Eukaryota</taxon>
        <taxon>Viridiplantae</taxon>
        <taxon>Streptophyta</taxon>
        <taxon>Embryophyta</taxon>
        <taxon>Tracheophyta</taxon>
        <taxon>Spermatophyta</taxon>
        <taxon>Magnoliopsida</taxon>
        <taxon>eudicotyledons</taxon>
        <taxon>Gunneridae</taxon>
        <taxon>Pentapetalae</taxon>
        <taxon>rosids</taxon>
        <taxon>malvids</taxon>
        <taxon>Brassicales</taxon>
        <taxon>Brassicaceae</taxon>
        <taxon>Brassiceae</taxon>
        <taxon>Brassica</taxon>
    </lineage>
</organism>
<dbReference type="Proteomes" id="UP000824890">
    <property type="component" value="Unassembled WGS sequence"/>
</dbReference>
<name>A0ABQ7ZB45_BRANA</name>
<sequence>MSSVQPNVCLQTRKLLRSTRAFRYFQEAVKKGDAMFVGQYLFTGTETTSVWLEITNRPAVHLEMGKIMIREGDEAAAQEDERVGKEPEVERKRDAEPEFGKQKEKKEEKHKALKEKEMINSAAYKERERYRNMKR</sequence>
<proteinExistence type="predicted"/>
<protein>
    <submittedName>
        <fullName evidence="2">Uncharacterized protein</fullName>
    </submittedName>
</protein>
<accession>A0ABQ7ZB45</accession>
<gene>
    <name evidence="2" type="ORF">HID58_064753</name>
</gene>
<keyword evidence="3" id="KW-1185">Reference proteome</keyword>
<dbReference type="EMBL" id="JAGKQM010000015">
    <property type="protein sequence ID" value="KAH0877359.1"/>
    <property type="molecule type" value="Genomic_DNA"/>
</dbReference>
<evidence type="ECO:0000256" key="1">
    <source>
        <dbReference type="SAM" id="MobiDB-lite"/>
    </source>
</evidence>
<feature type="region of interest" description="Disordered" evidence="1">
    <location>
        <begin position="74"/>
        <end position="135"/>
    </location>
</feature>
<reference evidence="2 3" key="1">
    <citation type="submission" date="2021-05" db="EMBL/GenBank/DDBJ databases">
        <title>Genome Assembly of Synthetic Allotetraploid Brassica napus Reveals Homoeologous Exchanges between Subgenomes.</title>
        <authorList>
            <person name="Davis J.T."/>
        </authorList>
    </citation>
    <scope>NUCLEOTIDE SEQUENCE [LARGE SCALE GENOMIC DNA]</scope>
    <source>
        <strain evidence="3">cv. Da-Ae</strain>
        <tissue evidence="2">Seedling</tissue>
    </source>
</reference>
<evidence type="ECO:0000313" key="3">
    <source>
        <dbReference type="Proteomes" id="UP000824890"/>
    </source>
</evidence>
<evidence type="ECO:0000313" key="2">
    <source>
        <dbReference type="EMBL" id="KAH0877359.1"/>
    </source>
</evidence>